<reference evidence="6 7" key="1">
    <citation type="journal article" date="2019" name="Int. J. Syst. Evol. Microbiol.">
        <title>The Global Catalogue of Microorganisms (GCM) 10K type strain sequencing project: providing services to taxonomists for standard genome sequencing and annotation.</title>
        <authorList>
            <consortium name="The Broad Institute Genomics Platform"/>
            <consortium name="The Broad Institute Genome Sequencing Center for Infectious Disease"/>
            <person name="Wu L."/>
            <person name="Ma J."/>
        </authorList>
    </citation>
    <scope>NUCLEOTIDE SEQUENCE [LARGE SCALE GENOMIC DNA]</scope>
    <source>
        <strain evidence="6 7">JCM 3325</strain>
    </source>
</reference>
<comment type="subcellular location">
    <subcellularLocation>
        <location evidence="1">Endomembrane system</location>
        <topology evidence="1">Multi-pass membrane protein</topology>
    </subcellularLocation>
</comment>
<dbReference type="PANTHER" id="PTHR12714:SF24">
    <property type="entry name" value="SLR1182 PROTEIN"/>
    <property type="match status" value="1"/>
</dbReference>
<comment type="caution">
    <text evidence="6">The sequence shown here is derived from an EMBL/GenBank/DDBJ whole genome shotgun (WGS) entry which is preliminary data.</text>
</comment>
<evidence type="ECO:0000256" key="5">
    <source>
        <dbReference type="SAM" id="Phobius"/>
    </source>
</evidence>
<dbReference type="Pfam" id="PF04191">
    <property type="entry name" value="PEMT"/>
    <property type="match status" value="1"/>
</dbReference>
<accession>A0ABN3JIN2</accession>
<dbReference type="Gene3D" id="1.20.120.1630">
    <property type="match status" value="1"/>
</dbReference>
<feature type="transmembrane region" description="Helical" evidence="5">
    <location>
        <begin position="99"/>
        <end position="118"/>
    </location>
</feature>
<gene>
    <name evidence="6" type="ORF">GCM10010191_48590</name>
</gene>
<sequence length="175" mass="19668">MGQVNLMAGKTRSRRSAALGSIAFSLTPITVALLVPWLLTGYESGDGLWWPLRAAGLLLFLPGLYVISHAFWRFVVEGFGTPLPAAPPQRLVVGGFYRYVRNPMYVAILAMVLGQTLMLVRPVLLVYAAIVWGIVGSYVRWREEPVLLRRFGADYDRYRHAVPAWIPRLHPWHPG</sequence>
<keyword evidence="2 5" id="KW-0812">Transmembrane</keyword>
<dbReference type="InterPro" id="IPR007318">
    <property type="entry name" value="Phopholipid_MeTrfase"/>
</dbReference>
<protein>
    <submittedName>
        <fullName evidence="6">Isoprenylcysteine carboxylmethyltransferase family protein</fullName>
    </submittedName>
</protein>
<dbReference type="PANTHER" id="PTHR12714">
    <property type="entry name" value="PROTEIN-S ISOPRENYLCYSTEINE O-METHYLTRANSFERASE"/>
    <property type="match status" value="1"/>
</dbReference>
<dbReference type="EMBL" id="BAAARW010000019">
    <property type="protein sequence ID" value="GAA2429464.1"/>
    <property type="molecule type" value="Genomic_DNA"/>
</dbReference>
<feature type="transmembrane region" description="Helical" evidence="5">
    <location>
        <begin position="124"/>
        <end position="141"/>
    </location>
</feature>
<proteinExistence type="predicted"/>
<evidence type="ECO:0000313" key="6">
    <source>
        <dbReference type="EMBL" id="GAA2429464.1"/>
    </source>
</evidence>
<evidence type="ECO:0000256" key="4">
    <source>
        <dbReference type="ARBA" id="ARBA00023136"/>
    </source>
</evidence>
<keyword evidence="7" id="KW-1185">Reference proteome</keyword>
<feature type="transmembrane region" description="Helical" evidence="5">
    <location>
        <begin position="48"/>
        <end position="67"/>
    </location>
</feature>
<keyword evidence="3 5" id="KW-1133">Transmembrane helix</keyword>
<evidence type="ECO:0000256" key="1">
    <source>
        <dbReference type="ARBA" id="ARBA00004127"/>
    </source>
</evidence>
<name>A0ABN3JIN2_9ACTN</name>
<organism evidence="6 7">
    <name type="scientific">Actinomadura vinacea</name>
    <dbReference type="NCBI Taxonomy" id="115336"/>
    <lineage>
        <taxon>Bacteria</taxon>
        <taxon>Bacillati</taxon>
        <taxon>Actinomycetota</taxon>
        <taxon>Actinomycetes</taxon>
        <taxon>Streptosporangiales</taxon>
        <taxon>Thermomonosporaceae</taxon>
        <taxon>Actinomadura</taxon>
    </lineage>
</organism>
<keyword evidence="4 5" id="KW-0472">Membrane</keyword>
<evidence type="ECO:0000256" key="2">
    <source>
        <dbReference type="ARBA" id="ARBA00022692"/>
    </source>
</evidence>
<evidence type="ECO:0000313" key="7">
    <source>
        <dbReference type="Proteomes" id="UP001501231"/>
    </source>
</evidence>
<dbReference type="Proteomes" id="UP001501231">
    <property type="component" value="Unassembled WGS sequence"/>
</dbReference>
<feature type="transmembrane region" description="Helical" evidence="5">
    <location>
        <begin position="21"/>
        <end position="42"/>
    </location>
</feature>
<evidence type="ECO:0000256" key="3">
    <source>
        <dbReference type="ARBA" id="ARBA00022989"/>
    </source>
</evidence>